<evidence type="ECO:0000256" key="1">
    <source>
        <dbReference type="SAM" id="MobiDB-lite"/>
    </source>
</evidence>
<accession>A0A857FP73</accession>
<evidence type="ECO:0000313" key="2">
    <source>
        <dbReference type="EMBL" id="QHC35965.1"/>
    </source>
</evidence>
<dbReference type="EMBL" id="CP041348">
    <property type="protein sequence ID" value="QHC35965.1"/>
    <property type="molecule type" value="Genomic_DNA"/>
</dbReference>
<evidence type="ECO:0000313" key="3">
    <source>
        <dbReference type="Proteomes" id="UP000464674"/>
    </source>
</evidence>
<dbReference type="PROSITE" id="PS51257">
    <property type="entry name" value="PROKAR_LIPOPROTEIN"/>
    <property type="match status" value="1"/>
</dbReference>
<organism evidence="2 3">
    <name type="scientific">Komagataeibacter xylinus</name>
    <name type="common">Gluconacetobacter xylinus</name>
    <dbReference type="NCBI Taxonomy" id="28448"/>
    <lineage>
        <taxon>Bacteria</taxon>
        <taxon>Pseudomonadati</taxon>
        <taxon>Pseudomonadota</taxon>
        <taxon>Alphaproteobacteria</taxon>
        <taxon>Acetobacterales</taxon>
        <taxon>Acetobacteraceae</taxon>
        <taxon>Komagataeibacter</taxon>
    </lineage>
</organism>
<gene>
    <name evidence="2" type="ORF">FMA36_11100</name>
</gene>
<proteinExistence type="predicted"/>
<dbReference type="AlphaFoldDB" id="A0A857FP73"/>
<feature type="region of interest" description="Disordered" evidence="1">
    <location>
        <begin position="50"/>
        <end position="70"/>
    </location>
</feature>
<evidence type="ECO:0008006" key="4">
    <source>
        <dbReference type="Google" id="ProtNLM"/>
    </source>
</evidence>
<dbReference type="OrthoDB" id="7282696at2"/>
<name>A0A857FP73_KOMXY</name>
<sequence>MKKITILAAVVILTACAHKPHHPVTPDSITARQGIEPQSVHTARFGAMSRTASYATHHANQNSDSADEKK</sequence>
<feature type="compositionally biased region" description="Polar residues" evidence="1">
    <location>
        <begin position="50"/>
        <end position="64"/>
    </location>
</feature>
<reference evidence="2 3" key="1">
    <citation type="journal article" date="2020" name="Carbohydr. Polym.">
        <title>Characterization and optimization of production of bacterial cellulose from strain CGMCC 17276 based on whole-genome analysis.</title>
        <authorList>
            <person name="Lu T."/>
            <person name="Gao H."/>
            <person name="Liao B."/>
            <person name="Wu J."/>
            <person name="Zhang W."/>
            <person name="Huang J."/>
            <person name="Liu M."/>
            <person name="Huang J."/>
            <person name="Chang Z."/>
            <person name="Jin M."/>
            <person name="Yi Z."/>
            <person name="Jiang D."/>
        </authorList>
    </citation>
    <scope>NUCLEOTIDE SEQUENCE [LARGE SCALE GENOMIC DNA]</scope>
    <source>
        <strain evidence="2 3">CGMCC 17276</strain>
    </source>
</reference>
<protein>
    <recommendedName>
        <fullName evidence="4">Lipoprotein</fullName>
    </recommendedName>
</protein>
<dbReference type="RefSeq" id="WP_159262342.1">
    <property type="nucleotide sequence ID" value="NZ_CP041348.1"/>
</dbReference>
<dbReference type="Proteomes" id="UP000464674">
    <property type="component" value="Chromosome"/>
</dbReference>